<dbReference type="AlphaFoldDB" id="A0A7G9A9Z7"/>
<accession>A0A7G9A9Z7</accession>
<proteinExistence type="predicted"/>
<sequence>MRLAPISIDAYNRTLWSIHCGACCRRQTQKIPLKGLNGVKPEGGNWPSCCDHLLFSQLIWDCCLTT</sequence>
<keyword evidence="1" id="KW-0614">Plasmid</keyword>
<geneLocation type="plasmid" evidence="1">
    <name>pCE1681-D</name>
</geneLocation>
<protein>
    <submittedName>
        <fullName evidence="1">Uncharacterized protein</fullName>
    </submittedName>
</protein>
<dbReference type="EMBL" id="MT180433">
    <property type="protein sequence ID" value="QNL33576.1"/>
    <property type="molecule type" value="Genomic_DNA"/>
</dbReference>
<organism evidence="1">
    <name type="scientific">Escherichia coli</name>
    <dbReference type="NCBI Taxonomy" id="562"/>
    <lineage>
        <taxon>Bacteria</taxon>
        <taxon>Pseudomonadati</taxon>
        <taxon>Pseudomonadota</taxon>
        <taxon>Gammaproteobacteria</taxon>
        <taxon>Enterobacterales</taxon>
        <taxon>Enterobacteriaceae</taxon>
        <taxon>Escherichia</taxon>
    </lineage>
</organism>
<reference evidence="1" key="1">
    <citation type="submission" date="2020-03" db="EMBL/GenBank/DDBJ databases">
        <title>Comparative analysis of multidrug resistant Escherichia coli ST216 isolates from silver gulls in Australia.</title>
        <authorList>
            <person name="Tarabai H."/>
            <person name="Wyrsch E.R."/>
            <person name="Bitar I."/>
            <person name="Djordjevic S.P."/>
            <person name="Dolejska M."/>
        </authorList>
    </citation>
    <scope>NUCLEOTIDE SEQUENCE</scope>
    <source>
        <strain evidence="1">CE1681</strain>
        <plasmid evidence="1">pCE1681-D</plasmid>
    </source>
</reference>
<evidence type="ECO:0000313" key="1">
    <source>
        <dbReference type="EMBL" id="QNL33576.1"/>
    </source>
</evidence>
<name>A0A7G9A9Z7_ECOLX</name>